<evidence type="ECO:0000313" key="3">
    <source>
        <dbReference type="Proteomes" id="UP001057991"/>
    </source>
</evidence>
<feature type="transmembrane region" description="Helical" evidence="1">
    <location>
        <begin position="50"/>
        <end position="68"/>
    </location>
</feature>
<dbReference type="EMBL" id="CP080776">
    <property type="protein sequence ID" value="UWP95658.1"/>
    <property type="molecule type" value="Genomic_DNA"/>
</dbReference>
<sequence length="127" mass="14438">MPDRPNLHWVLAILVVSFVGFHLSKAVLLSVSFQRLTFDMGWIPGILENLTRYSLTYGVGCLFAWVAYRSPEHRLSTACAAALCFVAAFEFNYPVLTAFLFQLGQFDSYPMFVMDRIPVYDEVFPPS</sequence>
<gene>
    <name evidence="2" type="ORF">K3X48_01210</name>
</gene>
<dbReference type="AlphaFoldDB" id="A0A9Q9LZN8"/>
<evidence type="ECO:0000256" key="1">
    <source>
        <dbReference type="SAM" id="Phobius"/>
    </source>
</evidence>
<dbReference type="Proteomes" id="UP001057991">
    <property type="component" value="Chromosome"/>
</dbReference>
<organism evidence="2 3">
    <name type="scientific">Aliiroseovarius crassostreae</name>
    <dbReference type="NCBI Taxonomy" id="154981"/>
    <lineage>
        <taxon>Bacteria</taxon>
        <taxon>Pseudomonadati</taxon>
        <taxon>Pseudomonadota</taxon>
        <taxon>Alphaproteobacteria</taxon>
        <taxon>Rhodobacterales</taxon>
        <taxon>Paracoccaceae</taxon>
        <taxon>Aliiroseovarius</taxon>
    </lineage>
</organism>
<dbReference type="RefSeq" id="WP_259806176.1">
    <property type="nucleotide sequence ID" value="NZ_CP080776.1"/>
</dbReference>
<name>A0A9Q9LZN8_9RHOB</name>
<accession>A0A9Q9LZN8</accession>
<protein>
    <submittedName>
        <fullName evidence="2">Uncharacterized protein</fullName>
    </submittedName>
</protein>
<proteinExistence type="predicted"/>
<feature type="transmembrane region" description="Helical" evidence="1">
    <location>
        <begin position="80"/>
        <end position="101"/>
    </location>
</feature>
<keyword evidence="1" id="KW-0812">Transmembrane</keyword>
<keyword evidence="1" id="KW-0472">Membrane</keyword>
<keyword evidence="1" id="KW-1133">Transmembrane helix</keyword>
<evidence type="ECO:0000313" key="2">
    <source>
        <dbReference type="EMBL" id="UWP95658.1"/>
    </source>
</evidence>
<reference evidence="2" key="1">
    <citation type="submission" date="2021-08" db="EMBL/GenBank/DDBJ databases">
        <authorList>
            <person name="Nwanade C."/>
            <person name="Wang M."/>
            <person name="Masoudi A."/>
            <person name="Yu Z."/>
            <person name="Liu J."/>
        </authorList>
    </citation>
    <scope>NUCLEOTIDE SEQUENCE</scope>
    <source>
        <strain evidence="2">S056</strain>
    </source>
</reference>